<dbReference type="PANTHER" id="PTHR10803:SF3">
    <property type="entry name" value="ATPASE GET3"/>
    <property type="match status" value="1"/>
</dbReference>
<organism evidence="11 12">
    <name type="scientific">Helicovermis profundi</name>
    <dbReference type="NCBI Taxonomy" id="3065157"/>
    <lineage>
        <taxon>Bacteria</taxon>
        <taxon>Bacillati</taxon>
        <taxon>Bacillota</taxon>
        <taxon>Clostridia</taxon>
        <taxon>Helicovermis</taxon>
    </lineage>
</organism>
<proteinExistence type="inferred from homology"/>
<dbReference type="InterPro" id="IPR008978">
    <property type="entry name" value="HSP20-like_chaperone"/>
</dbReference>
<evidence type="ECO:0000256" key="8">
    <source>
        <dbReference type="ARBA" id="ARBA00066752"/>
    </source>
</evidence>
<evidence type="ECO:0000256" key="5">
    <source>
        <dbReference type="ARBA" id="ARBA00022967"/>
    </source>
</evidence>
<dbReference type="EC" id="7.3.2.7" evidence="8"/>
<dbReference type="FunFam" id="3.40.50.300:FF:001801">
    <property type="entry name" value="Putative arsenical pump-driving ATPase"/>
    <property type="match status" value="1"/>
</dbReference>
<dbReference type="InterPro" id="IPR025723">
    <property type="entry name" value="ArsA/GET3_ATPase-like"/>
</dbReference>
<protein>
    <recommendedName>
        <fullName evidence="8">arsenite-transporting ATPase</fullName>
        <ecNumber evidence="8">7.3.2.7</ecNumber>
    </recommendedName>
</protein>
<keyword evidence="5" id="KW-1278">Translocase</keyword>
<dbReference type="Pfam" id="PF17886">
    <property type="entry name" value="ArsA_HSP20"/>
    <property type="match status" value="1"/>
</dbReference>
<dbReference type="Gene3D" id="2.60.40.790">
    <property type="match status" value="1"/>
</dbReference>
<evidence type="ECO:0000259" key="10">
    <source>
        <dbReference type="Pfam" id="PF17886"/>
    </source>
</evidence>
<accession>A0AAU9E3L4</accession>
<dbReference type="KEGG" id="hprf:HLPR_15520"/>
<evidence type="ECO:0000256" key="4">
    <source>
        <dbReference type="ARBA" id="ARBA00022849"/>
    </source>
</evidence>
<evidence type="ECO:0000256" key="3">
    <source>
        <dbReference type="ARBA" id="ARBA00022840"/>
    </source>
</evidence>
<evidence type="ECO:0000259" key="9">
    <source>
        <dbReference type="Pfam" id="PF02374"/>
    </source>
</evidence>
<dbReference type="InterPro" id="IPR016300">
    <property type="entry name" value="ATPase_ArsA/GET3"/>
</dbReference>
<comment type="catalytic activity">
    <reaction evidence="6">
        <text>arsenite(in) + ATP + H2O = arsenite(out) + ADP + phosphate + H(+)</text>
        <dbReference type="Rhea" id="RHEA:11348"/>
        <dbReference type="ChEBI" id="CHEBI:15377"/>
        <dbReference type="ChEBI" id="CHEBI:15378"/>
        <dbReference type="ChEBI" id="CHEBI:29242"/>
        <dbReference type="ChEBI" id="CHEBI:30616"/>
        <dbReference type="ChEBI" id="CHEBI:43474"/>
        <dbReference type="ChEBI" id="CHEBI:456216"/>
        <dbReference type="EC" id="7.3.2.7"/>
    </reaction>
</comment>
<keyword evidence="3" id="KW-0067">ATP-binding</keyword>
<keyword evidence="12" id="KW-1185">Reference proteome</keyword>
<dbReference type="RefSeq" id="WP_338534878.1">
    <property type="nucleotide sequence ID" value="NZ_AP028654.1"/>
</dbReference>
<dbReference type="InterPro" id="IPR027417">
    <property type="entry name" value="P-loop_NTPase"/>
</dbReference>
<gene>
    <name evidence="11" type="ORF">HLPR_15520</name>
</gene>
<keyword evidence="2" id="KW-0547">Nucleotide-binding</keyword>
<evidence type="ECO:0000256" key="2">
    <source>
        <dbReference type="ARBA" id="ARBA00022741"/>
    </source>
</evidence>
<comment type="similarity">
    <text evidence="1">Belongs to the arsA ATPase family.</text>
</comment>
<feature type="domain" description="ArsA HSP20-like" evidence="10">
    <location>
        <begin position="323"/>
        <end position="384"/>
    </location>
</feature>
<comment type="function">
    <text evidence="7">Anion-transporting ATPase. Catalyzes the extrusion of arsenite.</text>
</comment>
<dbReference type="GO" id="GO:0005524">
    <property type="term" value="F:ATP binding"/>
    <property type="evidence" value="ECO:0007669"/>
    <property type="project" value="UniProtKB-KW"/>
</dbReference>
<reference evidence="11 12" key="1">
    <citation type="submission" date="2023-08" db="EMBL/GenBank/DDBJ databases">
        <title>Helicovermis profunda gen. nov., sp. nov., a novel mesophilic, fermentative bacterium within the Bacillota from a deep-sea hydrothermal vent chimney.</title>
        <authorList>
            <person name="Miyazaki U."/>
            <person name="Mizutani D."/>
            <person name="Hashimoto Y."/>
            <person name="Tame A."/>
            <person name="Sawayama S."/>
            <person name="Miyazaki J."/>
            <person name="Takai K."/>
            <person name="Nakagawa S."/>
        </authorList>
    </citation>
    <scope>NUCLEOTIDE SEQUENCE [LARGE SCALE GENOMIC DNA]</scope>
    <source>
        <strain evidence="11 12">S502</strain>
    </source>
</reference>
<dbReference type="Gene3D" id="3.40.50.300">
    <property type="entry name" value="P-loop containing nucleotide triphosphate hydrolases"/>
    <property type="match status" value="1"/>
</dbReference>
<keyword evidence="4" id="KW-0059">Arsenical resistance</keyword>
<dbReference type="InterPro" id="IPR040612">
    <property type="entry name" value="ArsA_HSP20-like"/>
</dbReference>
<evidence type="ECO:0000313" key="11">
    <source>
        <dbReference type="EMBL" id="BEP29221.1"/>
    </source>
</evidence>
<evidence type="ECO:0000256" key="7">
    <source>
        <dbReference type="ARBA" id="ARBA00059736"/>
    </source>
</evidence>
<dbReference type="GO" id="GO:0016887">
    <property type="term" value="F:ATP hydrolysis activity"/>
    <property type="evidence" value="ECO:0007669"/>
    <property type="project" value="InterPro"/>
</dbReference>
<dbReference type="PANTHER" id="PTHR10803">
    <property type="entry name" value="ARSENICAL PUMP-DRIVING ATPASE ARSENITE-TRANSLOCATING ATPASE"/>
    <property type="match status" value="1"/>
</dbReference>
<dbReference type="SUPFAM" id="SSF52540">
    <property type="entry name" value="P-loop containing nucleoside triphosphate hydrolases"/>
    <property type="match status" value="1"/>
</dbReference>
<dbReference type="EMBL" id="AP028654">
    <property type="protein sequence ID" value="BEP29221.1"/>
    <property type="molecule type" value="Genomic_DNA"/>
</dbReference>
<evidence type="ECO:0000256" key="1">
    <source>
        <dbReference type="ARBA" id="ARBA00011040"/>
    </source>
</evidence>
<dbReference type="AlphaFoldDB" id="A0AAU9E3L4"/>
<feature type="domain" description="ArsA/GET3 Anion-transporting ATPase-like" evidence="9">
    <location>
        <begin position="1"/>
        <end position="298"/>
    </location>
</feature>
<dbReference type="Proteomes" id="UP001321786">
    <property type="component" value="Chromosome"/>
</dbReference>
<evidence type="ECO:0000313" key="12">
    <source>
        <dbReference type="Proteomes" id="UP001321786"/>
    </source>
</evidence>
<dbReference type="GO" id="GO:0015446">
    <property type="term" value="F:ATPase-coupled arsenite transmembrane transporter activity"/>
    <property type="evidence" value="ECO:0007669"/>
    <property type="project" value="UniProtKB-EC"/>
</dbReference>
<sequence length="385" mass="43908">MRIILYTGKGGVGKTTIAAVTGIKLASEGKKVIIMSTDQAHSLSDSLDVKLTYEPTKVIKNLEAMEIDVLSESEKSWGEMQEYIKQLISSRAEGGLEVEELLVFPGLEELFSLFKILDIYEKNEHDVIIVDCAPTGETLTLLKFPEMFANMIEKILPLKRKVVKATGPAIEKITKIPMPKDSLFAEFEKLFKRLEELQTLMLNKDVLSLRIVSTPEKIVIKETKRNFTWLHLYDYNVDAIIINKVYPKEALEGYFNRWVSLQEEGLKELEDSFRDVPVFKLMLQKHELRSVETLKKIGGIYGELDPSDVLARQKIFTVRQNEESYIMNVYLPFIEKSDMDLGQTDGEIQITIKNEKRCLLLPKQLQGKEIVSAKLDKGILAIKFA</sequence>
<dbReference type="CDD" id="cd02035">
    <property type="entry name" value="ArsA"/>
    <property type="match status" value="1"/>
</dbReference>
<name>A0AAU9E3L4_9FIRM</name>
<dbReference type="NCBIfam" id="TIGR00345">
    <property type="entry name" value="GET3_arsA_TRC40"/>
    <property type="match status" value="1"/>
</dbReference>
<dbReference type="Pfam" id="PF02374">
    <property type="entry name" value="ArsA_ATPase"/>
    <property type="match status" value="1"/>
</dbReference>
<evidence type="ECO:0000256" key="6">
    <source>
        <dbReference type="ARBA" id="ARBA00052296"/>
    </source>
</evidence>